<dbReference type="AlphaFoldDB" id="A0A5C5XWN4"/>
<dbReference type="EMBL" id="SJPK01000004">
    <property type="protein sequence ID" value="TWT67088.1"/>
    <property type="molecule type" value="Genomic_DNA"/>
</dbReference>
<dbReference type="GO" id="GO:0046872">
    <property type="term" value="F:metal ion binding"/>
    <property type="evidence" value="ECO:0007669"/>
    <property type="project" value="UniProtKB-KW"/>
</dbReference>
<dbReference type="SMART" id="SM00607">
    <property type="entry name" value="FTP"/>
    <property type="match status" value="1"/>
</dbReference>
<evidence type="ECO:0000313" key="7">
    <source>
        <dbReference type="Proteomes" id="UP000318053"/>
    </source>
</evidence>
<evidence type="ECO:0000256" key="3">
    <source>
        <dbReference type="ARBA" id="ARBA00023157"/>
    </source>
</evidence>
<protein>
    <submittedName>
        <fullName evidence="6">Planctomycete cytochrome C</fullName>
    </submittedName>
</protein>
<dbReference type="InterPro" id="IPR006585">
    <property type="entry name" value="FTP1"/>
</dbReference>
<name>A0A5C5XWN4_9BACT</name>
<feature type="chain" id="PRO_5022701531" evidence="4">
    <location>
        <begin position="23"/>
        <end position="1224"/>
    </location>
</feature>
<evidence type="ECO:0000256" key="4">
    <source>
        <dbReference type="SAM" id="SignalP"/>
    </source>
</evidence>
<keyword evidence="7" id="KW-1185">Reference proteome</keyword>
<dbReference type="Pfam" id="PF07587">
    <property type="entry name" value="PSD1"/>
    <property type="match status" value="1"/>
</dbReference>
<dbReference type="Gene3D" id="2.60.120.260">
    <property type="entry name" value="Galactose-binding domain-like"/>
    <property type="match status" value="1"/>
</dbReference>
<dbReference type="SUPFAM" id="SSF49785">
    <property type="entry name" value="Galactose-binding domain-like"/>
    <property type="match status" value="1"/>
</dbReference>
<dbReference type="PROSITE" id="PS00018">
    <property type="entry name" value="EF_HAND_1"/>
    <property type="match status" value="1"/>
</dbReference>
<dbReference type="InterPro" id="IPR011429">
    <property type="entry name" value="Cyt_c_Planctomycete-type"/>
</dbReference>
<dbReference type="Pfam" id="PF07583">
    <property type="entry name" value="PSCyt2"/>
    <property type="match status" value="1"/>
</dbReference>
<dbReference type="Pfam" id="PF22633">
    <property type="entry name" value="F5_F8_type_C_2"/>
    <property type="match status" value="1"/>
</dbReference>
<reference evidence="6 7" key="1">
    <citation type="submission" date="2019-02" db="EMBL/GenBank/DDBJ databases">
        <title>Deep-cultivation of Planctomycetes and their phenomic and genomic characterization uncovers novel biology.</title>
        <authorList>
            <person name="Wiegand S."/>
            <person name="Jogler M."/>
            <person name="Boedeker C."/>
            <person name="Pinto D."/>
            <person name="Vollmers J."/>
            <person name="Rivas-Marin E."/>
            <person name="Kohn T."/>
            <person name="Peeters S.H."/>
            <person name="Heuer A."/>
            <person name="Rast P."/>
            <person name="Oberbeckmann S."/>
            <person name="Bunk B."/>
            <person name="Jeske O."/>
            <person name="Meyerdierks A."/>
            <person name="Storesund J.E."/>
            <person name="Kallscheuer N."/>
            <person name="Luecker S."/>
            <person name="Lage O.M."/>
            <person name="Pohl T."/>
            <person name="Merkel B.J."/>
            <person name="Hornburger P."/>
            <person name="Mueller R.-W."/>
            <person name="Bruemmer F."/>
            <person name="Labrenz M."/>
            <person name="Spormann A.M."/>
            <person name="Op Den Camp H."/>
            <person name="Overmann J."/>
            <person name="Amann R."/>
            <person name="Jetten M.S.M."/>
            <person name="Mascher T."/>
            <person name="Medema M.H."/>
            <person name="Devos D.P."/>
            <person name="Kaster A.-K."/>
            <person name="Ovreas L."/>
            <person name="Rohde M."/>
            <person name="Galperin M.Y."/>
            <person name="Jogler C."/>
        </authorList>
    </citation>
    <scope>NUCLEOTIDE SEQUENCE [LARGE SCALE GENOMIC DNA]</scope>
    <source>
        <strain evidence="6 7">CA85</strain>
    </source>
</reference>
<proteinExistence type="predicted"/>
<evidence type="ECO:0000256" key="2">
    <source>
        <dbReference type="ARBA" id="ARBA00022837"/>
    </source>
</evidence>
<keyword evidence="3" id="KW-1015">Disulfide bond</keyword>
<accession>A0A5C5XWN4</accession>
<keyword evidence="2" id="KW-0106">Calcium</keyword>
<dbReference type="Pfam" id="PF07635">
    <property type="entry name" value="PSCyt1"/>
    <property type="match status" value="1"/>
</dbReference>
<dbReference type="OrthoDB" id="127107at2"/>
<feature type="domain" description="Fucolectin tachylectin-4 pentraxin-1" evidence="5">
    <location>
        <begin position="590"/>
        <end position="713"/>
    </location>
</feature>
<dbReference type="Proteomes" id="UP000318053">
    <property type="component" value="Unassembled WGS sequence"/>
</dbReference>
<evidence type="ECO:0000313" key="6">
    <source>
        <dbReference type="EMBL" id="TWT67088.1"/>
    </source>
</evidence>
<dbReference type="PANTHER" id="PTHR35889">
    <property type="entry name" value="CYCLOINULO-OLIGOSACCHARIDE FRUCTANOTRANSFERASE-RELATED"/>
    <property type="match status" value="1"/>
</dbReference>
<sequence length="1224" mass="136780" precursor="true">MQRLHCLSMLIWMLSGSYLLMADEPAPQPSSEQPTSDAQSAELPEQVTFNAHIRPIMSNTCFVCHGPDVENNPSEFRIDSFASATAPLPSDDEMHGIVPGDLENSEVYQRIMGTGYGEQMPPHEFRHQLSEYETSLIGKWIEQGAEYERHWAYAAVSAPPVPSTTTHAGQAFNEIDAFIQSRLERQGIEPSATADKATLLRRLSLDLTGLPPTPTEVEAFRADTSEDAYETQVERLLASPHFGERMASSWLDIVRFADTVGFHGDQNMRDFAYRDYVIKAFNENKPFDEFTRQQIAGDLKPNPTTEDLVATGLLRLNMVTREGGAQPGEYLAKYKADRVRMIGTAWLGSTMACCECHDHKFDPFSAKDFYSMGAFFDDIRQWGVYTSYAYTPNEDLKGFNNNYPFPPEMRISSPSLRDEINALSRERDAEILKQLGAEAIDLNEMVAWKTATSEVLDNYSDGWVPLSVKHVETSAGTQHRNLDDGSVLLTGKPTRGETVEISGKPEHPTVINSIRLQVLPDERNGGNVGRNDDGRFELEFSASVIRSESDEPKMRPNRPRYVRIELPGKQILSLAEVEIFSSADSDDGNPINIAPRGKATQSSRYKTADANLAIDGNTEGNYYKANSVTHTALDESNPWWEIDLGSEQSVDSIVVWNRTDQSYASRLKGFRLILLDKDRHVLQRETPGLPKPSTEVAIADEVLEEPEISLPIAWGEADRRDPLRYSGGAPPRTLGEVWRSGPTRWQLPANEQQLVHTAVYHLDQPLQLDSDQQLVVRLKSGSVGRVRLSVTPLGSAIAGWPAASPSLTTAWNKPAAKRDQRDHAAHAGAFYLSTTPAAKQSNRVTHFRNAILDRHSGMAITLVTQPVPADQIPISRVRPRGDWQDDSGALAPPAVPHFLPPPDVDSDRRLNRTDLANWLTSDDNPLVPRHLANRTWKHFLGTGLSAKLDDLGNQGEWPSHPLLLDWLASELVRSGWDVKHLIRLIVLSHTYQQAVTDRTELAEVDPYNRLLAQASPRRLEAETIRDNALAIAGLLNTDYIGGPSIYPYQPAGHYSNLQFPNRRYTASDDSRQYRRGVYMHWQRTFLHPMLVNFDAPSRDECTADRSLSNSPQQALTLLNDPTFVEASHAMATSLLTEHGEESFSEILGAAFTRALARDARSEELQALQALYQRQLQYFADHPDDTTEFLAVGNTESSYTAPAKLAAWSQVCRVILNLHETITRY</sequence>
<comment type="caution">
    <text evidence="6">The sequence shown here is derived from an EMBL/GenBank/DDBJ whole genome shotgun (WGS) entry which is preliminary data.</text>
</comment>
<evidence type="ECO:0000256" key="1">
    <source>
        <dbReference type="ARBA" id="ARBA00022723"/>
    </source>
</evidence>
<evidence type="ECO:0000259" key="5">
    <source>
        <dbReference type="SMART" id="SM00607"/>
    </source>
</evidence>
<keyword evidence="4" id="KW-0732">Signal</keyword>
<dbReference type="InterPro" id="IPR011444">
    <property type="entry name" value="DUF1549"/>
</dbReference>
<dbReference type="InterPro" id="IPR018247">
    <property type="entry name" value="EF_Hand_1_Ca_BS"/>
</dbReference>
<dbReference type="PANTHER" id="PTHR35889:SF3">
    <property type="entry name" value="F-BOX DOMAIN-CONTAINING PROTEIN"/>
    <property type="match status" value="1"/>
</dbReference>
<dbReference type="InterPro" id="IPR022655">
    <property type="entry name" value="DUF1553"/>
</dbReference>
<dbReference type="InterPro" id="IPR008979">
    <property type="entry name" value="Galactose-bd-like_sf"/>
</dbReference>
<gene>
    <name evidence="6" type="ORF">CA85_19340</name>
</gene>
<feature type="signal peptide" evidence="4">
    <location>
        <begin position="1"/>
        <end position="22"/>
    </location>
</feature>
<keyword evidence="1" id="KW-0479">Metal-binding</keyword>
<organism evidence="6 7">
    <name type="scientific">Allorhodopirellula solitaria</name>
    <dbReference type="NCBI Taxonomy" id="2527987"/>
    <lineage>
        <taxon>Bacteria</taxon>
        <taxon>Pseudomonadati</taxon>
        <taxon>Planctomycetota</taxon>
        <taxon>Planctomycetia</taxon>
        <taxon>Pirellulales</taxon>
        <taxon>Pirellulaceae</taxon>
        <taxon>Allorhodopirellula</taxon>
    </lineage>
</organism>